<accession>A0A9J7GV73</accession>
<gene>
    <name evidence="2" type="primary">LOC103162310</name>
</gene>
<dbReference type="RefSeq" id="XP_035298398.1">
    <property type="nucleotide sequence ID" value="XM_035442507.1"/>
</dbReference>
<sequence length="144" mass="16310">MSETKVSGIWELPILFFIEGGKLCMGLHSSDIFSVASLAISCDIPTSHMQLFFLHVGGQDTFTLMDLGRMFQFPAHVVMGNRPHTFCDPHHWFLSAHEENICGNRDHYGQLVGGDLDYLTKHPMMHRKAFLKPSIHELPLCADR</sequence>
<dbReference type="RefSeq" id="XP_035310651.1">
    <property type="nucleotide sequence ID" value="XM_035454760.1"/>
</dbReference>
<dbReference type="GeneID" id="103162310"/>
<organism evidence="1 2">
    <name type="scientific">Cricetulus griseus</name>
    <name type="common">Chinese hamster</name>
    <name type="synonym">Cricetulus barabensis griseus</name>
    <dbReference type="NCBI Taxonomy" id="10029"/>
    <lineage>
        <taxon>Eukaryota</taxon>
        <taxon>Metazoa</taxon>
        <taxon>Chordata</taxon>
        <taxon>Craniata</taxon>
        <taxon>Vertebrata</taxon>
        <taxon>Euteleostomi</taxon>
        <taxon>Mammalia</taxon>
        <taxon>Eutheria</taxon>
        <taxon>Euarchontoglires</taxon>
        <taxon>Glires</taxon>
        <taxon>Rodentia</taxon>
        <taxon>Myomorpha</taxon>
        <taxon>Muroidea</taxon>
        <taxon>Cricetidae</taxon>
        <taxon>Cricetinae</taxon>
        <taxon>Cricetulus</taxon>
    </lineage>
</organism>
<protein>
    <submittedName>
        <fullName evidence="2">Uncharacterized protein LOC103162310</fullName>
    </submittedName>
</protein>
<evidence type="ECO:0000313" key="2">
    <source>
        <dbReference type="RefSeq" id="XP_035298398.1"/>
    </source>
</evidence>
<keyword evidence="1" id="KW-1185">Reference proteome</keyword>
<proteinExistence type="predicted"/>
<reference evidence="1" key="2">
    <citation type="journal article" date="2020" name="Biotechnol. Bioeng.">
        <title>Chromosome-scale scaffolds for the Chinese hamster reference genome assembly to facilitate the study of the CHO epigenome.</title>
        <authorList>
            <person name="Hilliard W."/>
            <person name="MacDonald M."/>
            <person name="Lee K.H."/>
        </authorList>
    </citation>
    <scope>NUCLEOTIDE SEQUENCE [LARGE SCALE GENOMIC DNA]</scope>
    <source>
        <strain evidence="1">17A/GY</strain>
    </source>
</reference>
<reference evidence="1" key="1">
    <citation type="journal article" date="2018" name="Biotechnol. Bioeng.">
        <title>A reference genome of the Chinese hamster based on a hybrid assembly strategy.</title>
        <authorList>
            <person name="Rupp O."/>
            <person name="MacDonald M.L."/>
            <person name="Li S."/>
            <person name="Dhiman H."/>
            <person name="Polson S."/>
            <person name="Griep S."/>
            <person name="Heffner K."/>
            <person name="Hernandez I."/>
            <person name="Brinkrolf K."/>
            <person name="Jadhav V."/>
            <person name="Samoudi M."/>
            <person name="Hao H."/>
            <person name="Kingham B."/>
            <person name="Goesmann A."/>
            <person name="Betenbaugh M.J."/>
            <person name="Lewis N.E."/>
            <person name="Borth N."/>
            <person name="Lee K.H."/>
        </authorList>
    </citation>
    <scope>NUCLEOTIDE SEQUENCE [LARGE SCALE GENOMIC DNA]</scope>
    <source>
        <strain evidence="1">17A/GY</strain>
    </source>
</reference>
<dbReference type="AlphaFoldDB" id="A0A9J7GV73"/>
<name>A0A9J7GV73_CRIGR</name>
<dbReference type="Proteomes" id="UP001108280">
    <property type="component" value="Chromosome 3"/>
</dbReference>
<reference evidence="2" key="3">
    <citation type="submission" date="2025-08" db="UniProtKB">
        <authorList>
            <consortium name="RefSeq"/>
        </authorList>
    </citation>
    <scope>IDENTIFICATION</scope>
    <source>
        <strain evidence="2">17A/GY</strain>
        <tissue evidence="2">Liver</tissue>
    </source>
</reference>
<evidence type="ECO:0000313" key="1">
    <source>
        <dbReference type="Proteomes" id="UP001108280"/>
    </source>
</evidence>
<dbReference type="KEGG" id="cge:103162310"/>